<proteinExistence type="predicted"/>
<keyword evidence="2" id="KW-0808">Transferase</keyword>
<name>A0A2K8KXA2_MARES</name>
<dbReference type="Pfam" id="PF00929">
    <property type="entry name" value="RNase_T"/>
    <property type="match status" value="1"/>
</dbReference>
<dbReference type="GO" id="GO:0008408">
    <property type="term" value="F:3'-5' exonuclease activity"/>
    <property type="evidence" value="ECO:0007669"/>
    <property type="project" value="TreeGrafter"/>
</dbReference>
<dbReference type="InterPro" id="IPR036397">
    <property type="entry name" value="RNaseH_sf"/>
</dbReference>
<dbReference type="GO" id="GO:0045004">
    <property type="term" value="P:DNA replication proofreading"/>
    <property type="evidence" value="ECO:0007669"/>
    <property type="project" value="TreeGrafter"/>
</dbReference>
<protein>
    <submittedName>
        <fullName evidence="2">DNA polymerase-3 subunit epsilon</fullName>
        <ecNumber evidence="2">2.7.7.7</ecNumber>
    </submittedName>
</protein>
<gene>
    <name evidence="2" type="ORF">Ga0123461_1119</name>
</gene>
<evidence type="ECO:0000259" key="1">
    <source>
        <dbReference type="SMART" id="SM00479"/>
    </source>
</evidence>
<dbReference type="AlphaFoldDB" id="A0A2K8KXA2"/>
<dbReference type="SMART" id="SM00479">
    <property type="entry name" value="EXOIII"/>
    <property type="match status" value="1"/>
</dbReference>
<reference evidence="2 3" key="1">
    <citation type="submission" date="2016-12" db="EMBL/GenBank/DDBJ databases">
        <title>Isolation and genomic insights into novel planktonic Zetaproteobacteria from stratified waters of the Chesapeake Bay.</title>
        <authorList>
            <person name="McAllister S.M."/>
            <person name="Kato S."/>
            <person name="Chan C.S."/>
            <person name="Chiu B.K."/>
            <person name="Field E.K."/>
        </authorList>
    </citation>
    <scope>NUCLEOTIDE SEQUENCE [LARGE SCALE GENOMIC DNA]</scope>
    <source>
        <strain evidence="2 3">CP-5</strain>
    </source>
</reference>
<feature type="domain" description="Exonuclease" evidence="1">
    <location>
        <begin position="40"/>
        <end position="204"/>
    </location>
</feature>
<dbReference type="GO" id="GO:0003676">
    <property type="term" value="F:nucleic acid binding"/>
    <property type="evidence" value="ECO:0007669"/>
    <property type="project" value="InterPro"/>
</dbReference>
<dbReference type="PANTHER" id="PTHR30231:SF37">
    <property type="entry name" value="EXODEOXYRIBONUCLEASE 10"/>
    <property type="match status" value="1"/>
</dbReference>
<dbReference type="EC" id="2.7.7.7" evidence="2"/>
<dbReference type="InterPro" id="IPR012337">
    <property type="entry name" value="RNaseH-like_sf"/>
</dbReference>
<dbReference type="Gene3D" id="3.30.420.10">
    <property type="entry name" value="Ribonuclease H-like superfamily/Ribonuclease H"/>
    <property type="match status" value="1"/>
</dbReference>
<dbReference type="RefSeq" id="WP_100277421.1">
    <property type="nucleotide sequence ID" value="NZ_CP018799.1"/>
</dbReference>
<evidence type="ECO:0000313" key="3">
    <source>
        <dbReference type="Proteomes" id="UP000231701"/>
    </source>
</evidence>
<sequence length="305" mass="34792">MNEHEAIEQLEKSGQYRVIERLNAPNAYAQGNPTTPRIGIVIDVEATGLDTANDKIIELGFIVFEYDAHSGLIYRVLHSYGGFEDPCEPLQDIIIKITGINDEMLKGQELADDEINPWLEKADLIIAHNSAFDRQMLERRLPITSKANWACTFNDIDWQDEDIASLKLDYIAYKMGYFFDGHRAVNDAQATLHLLTKPLPCSGKLAMSALLSHAREKSRRFFAVAAPFDRKDDLKARGYRWMADFVYSDHGKQKKGVWSRSVAEADIEVEQQWLTETVYNGKIAGFTFKDITAKDRYSVREFKTE</sequence>
<dbReference type="CDD" id="cd06127">
    <property type="entry name" value="DEDDh"/>
    <property type="match status" value="1"/>
</dbReference>
<organism evidence="2 3">
    <name type="scientific">Mariprofundus aestuarium</name>
    <dbReference type="NCBI Taxonomy" id="1921086"/>
    <lineage>
        <taxon>Bacteria</taxon>
        <taxon>Pseudomonadati</taxon>
        <taxon>Pseudomonadota</taxon>
        <taxon>Candidatius Mariprofundia</taxon>
        <taxon>Mariprofundales</taxon>
        <taxon>Mariprofundaceae</taxon>
        <taxon>Mariprofundus</taxon>
    </lineage>
</organism>
<dbReference type="OrthoDB" id="9803913at2"/>
<keyword evidence="3" id="KW-1185">Reference proteome</keyword>
<accession>A0A2K8KXA2</accession>
<dbReference type="GO" id="GO:0005829">
    <property type="term" value="C:cytosol"/>
    <property type="evidence" value="ECO:0007669"/>
    <property type="project" value="TreeGrafter"/>
</dbReference>
<dbReference type="EMBL" id="CP018799">
    <property type="protein sequence ID" value="ATX79538.1"/>
    <property type="molecule type" value="Genomic_DNA"/>
</dbReference>
<dbReference type="PANTHER" id="PTHR30231">
    <property type="entry name" value="DNA POLYMERASE III SUBUNIT EPSILON"/>
    <property type="match status" value="1"/>
</dbReference>
<dbReference type="Proteomes" id="UP000231701">
    <property type="component" value="Chromosome"/>
</dbReference>
<dbReference type="InterPro" id="IPR013520">
    <property type="entry name" value="Ribonucl_H"/>
</dbReference>
<keyword evidence="2" id="KW-0548">Nucleotidyltransferase</keyword>
<dbReference type="NCBIfam" id="NF006615">
    <property type="entry name" value="PRK09182.1"/>
    <property type="match status" value="1"/>
</dbReference>
<dbReference type="GO" id="GO:0003887">
    <property type="term" value="F:DNA-directed DNA polymerase activity"/>
    <property type="evidence" value="ECO:0007669"/>
    <property type="project" value="UniProtKB-EC"/>
</dbReference>
<dbReference type="KEGG" id="maes:Ga0123461_1119"/>
<evidence type="ECO:0000313" key="2">
    <source>
        <dbReference type="EMBL" id="ATX79538.1"/>
    </source>
</evidence>
<dbReference type="SUPFAM" id="SSF53098">
    <property type="entry name" value="Ribonuclease H-like"/>
    <property type="match status" value="1"/>
</dbReference>